<accession>A0ABR0SYI7</accession>
<sequence length="518" mass="57409">MRLTSLFSVAITTGLTLLYGTASVSAAAIAVREPNPSGSLSFVDNKKLFTFKYSTKNHDAKNWVGIYYPFYGAPDDEKYVSDSLAWAFAGEKHGEVEVDVSKLQPGTYKAYFLAKNGYNWLAKPVDVILPGTGAIQFVTEKLTTQNARQGDAFTAHLGGLIANPKDNKTKFLRLSTSANWVDVAEDGTVSGTPGKSDTDTKFIVQAAGSDGTYTDLEVTIPVRPAGKPLVEEIKVMSYNMWFGGTKVNGYHAKQVRFLLDSNVDIVGTQESWSGQAIRLAKALGWYYWQSHEVGIISRYPIVETFPEQQAGGSVRIALDGDNSQIVMWNVHLGFDPYGPYDFCYSKMPLEQVLDREAQSGRTPQIIEIVKAMRDRLSKADDIPVLLTGDFNAPSHLDWTEDNKDAHCNAGYVPWPSSVYPINAGLIDSFRKMHPDPVKEPGNTWSPIYLDNEGRPEPLDRIDFVFHKGNKLQVVDSETYMVGKPTAEPNHQDNEWTSDHKAVLTTYKIGAPQDGRKDL</sequence>
<name>A0ABR0SYI7_9HYPO</name>
<proteinExistence type="predicted"/>
<dbReference type="PANTHER" id="PTHR41349">
    <property type="match status" value="1"/>
</dbReference>
<gene>
    <name evidence="3" type="ORF">PT974_02154</name>
</gene>
<dbReference type="Pfam" id="PF03372">
    <property type="entry name" value="Exo_endo_phos"/>
    <property type="match status" value="1"/>
</dbReference>
<protein>
    <recommendedName>
        <fullName evidence="2">Endonuclease/exonuclease/phosphatase domain-containing protein</fullName>
    </recommendedName>
</protein>
<dbReference type="Proteomes" id="UP001338125">
    <property type="component" value="Unassembled WGS sequence"/>
</dbReference>
<evidence type="ECO:0000313" key="4">
    <source>
        <dbReference type="Proteomes" id="UP001338125"/>
    </source>
</evidence>
<dbReference type="InterPro" id="IPR036691">
    <property type="entry name" value="Endo/exonu/phosph_ase_sf"/>
</dbReference>
<dbReference type="SUPFAM" id="SSF56219">
    <property type="entry name" value="DNase I-like"/>
    <property type="match status" value="1"/>
</dbReference>
<feature type="domain" description="Endonuclease/exonuclease/phosphatase" evidence="2">
    <location>
        <begin position="236"/>
        <end position="499"/>
    </location>
</feature>
<reference evidence="3 4" key="1">
    <citation type="submission" date="2024-01" db="EMBL/GenBank/DDBJ databases">
        <title>Complete genome of Cladobotryum mycophilum ATHUM6906.</title>
        <authorList>
            <person name="Christinaki A.C."/>
            <person name="Myridakis A.I."/>
            <person name="Kouvelis V.N."/>
        </authorList>
    </citation>
    <scope>NUCLEOTIDE SEQUENCE [LARGE SCALE GENOMIC DNA]</scope>
    <source>
        <strain evidence="3 4">ATHUM6906</strain>
    </source>
</reference>
<dbReference type="InterPro" id="IPR005135">
    <property type="entry name" value="Endo/exonuclease/phosphatase"/>
</dbReference>
<dbReference type="PANTHER" id="PTHR41349:SF1">
    <property type="entry name" value="PROTEIN CBG08683"/>
    <property type="match status" value="1"/>
</dbReference>
<dbReference type="EMBL" id="JAVFKD010000002">
    <property type="protein sequence ID" value="KAK5996811.1"/>
    <property type="molecule type" value="Genomic_DNA"/>
</dbReference>
<evidence type="ECO:0000256" key="1">
    <source>
        <dbReference type="SAM" id="SignalP"/>
    </source>
</evidence>
<keyword evidence="1" id="KW-0732">Signal</keyword>
<feature type="chain" id="PRO_5046931390" description="Endonuclease/exonuclease/phosphatase domain-containing protein" evidence="1">
    <location>
        <begin position="27"/>
        <end position="518"/>
    </location>
</feature>
<dbReference type="Gene3D" id="3.60.10.10">
    <property type="entry name" value="Endonuclease/exonuclease/phosphatase"/>
    <property type="match status" value="1"/>
</dbReference>
<comment type="caution">
    <text evidence="3">The sequence shown here is derived from an EMBL/GenBank/DDBJ whole genome shotgun (WGS) entry which is preliminary data.</text>
</comment>
<feature type="signal peptide" evidence="1">
    <location>
        <begin position="1"/>
        <end position="26"/>
    </location>
</feature>
<evidence type="ECO:0000259" key="2">
    <source>
        <dbReference type="Pfam" id="PF03372"/>
    </source>
</evidence>
<keyword evidence="4" id="KW-1185">Reference proteome</keyword>
<organism evidence="3 4">
    <name type="scientific">Cladobotryum mycophilum</name>
    <dbReference type="NCBI Taxonomy" id="491253"/>
    <lineage>
        <taxon>Eukaryota</taxon>
        <taxon>Fungi</taxon>
        <taxon>Dikarya</taxon>
        <taxon>Ascomycota</taxon>
        <taxon>Pezizomycotina</taxon>
        <taxon>Sordariomycetes</taxon>
        <taxon>Hypocreomycetidae</taxon>
        <taxon>Hypocreales</taxon>
        <taxon>Hypocreaceae</taxon>
        <taxon>Cladobotryum</taxon>
    </lineage>
</organism>
<evidence type="ECO:0000313" key="3">
    <source>
        <dbReference type="EMBL" id="KAK5996811.1"/>
    </source>
</evidence>